<organism evidence="1 2">
    <name type="scientific">Amanita muscaria (strain Koide BX008)</name>
    <dbReference type="NCBI Taxonomy" id="946122"/>
    <lineage>
        <taxon>Eukaryota</taxon>
        <taxon>Fungi</taxon>
        <taxon>Dikarya</taxon>
        <taxon>Basidiomycota</taxon>
        <taxon>Agaricomycotina</taxon>
        <taxon>Agaricomycetes</taxon>
        <taxon>Agaricomycetidae</taxon>
        <taxon>Agaricales</taxon>
        <taxon>Pluteineae</taxon>
        <taxon>Amanitaceae</taxon>
        <taxon>Amanita</taxon>
    </lineage>
</organism>
<name>A0A0C2SCH4_AMAMK</name>
<dbReference type="EMBL" id="KN818295">
    <property type="protein sequence ID" value="KIL60625.1"/>
    <property type="molecule type" value="Genomic_DNA"/>
</dbReference>
<reference evidence="1 2" key="1">
    <citation type="submission" date="2014-04" db="EMBL/GenBank/DDBJ databases">
        <title>Evolutionary Origins and Diversification of the Mycorrhizal Mutualists.</title>
        <authorList>
            <consortium name="DOE Joint Genome Institute"/>
            <consortium name="Mycorrhizal Genomics Consortium"/>
            <person name="Kohler A."/>
            <person name="Kuo A."/>
            <person name="Nagy L.G."/>
            <person name="Floudas D."/>
            <person name="Copeland A."/>
            <person name="Barry K.W."/>
            <person name="Cichocki N."/>
            <person name="Veneault-Fourrey C."/>
            <person name="LaButti K."/>
            <person name="Lindquist E.A."/>
            <person name="Lipzen A."/>
            <person name="Lundell T."/>
            <person name="Morin E."/>
            <person name="Murat C."/>
            <person name="Riley R."/>
            <person name="Ohm R."/>
            <person name="Sun H."/>
            <person name="Tunlid A."/>
            <person name="Henrissat B."/>
            <person name="Grigoriev I.V."/>
            <person name="Hibbett D.S."/>
            <person name="Martin F."/>
        </authorList>
    </citation>
    <scope>NUCLEOTIDE SEQUENCE [LARGE SCALE GENOMIC DNA]</scope>
    <source>
        <strain evidence="1 2">Koide BX008</strain>
    </source>
</reference>
<dbReference type="AlphaFoldDB" id="A0A0C2SCH4"/>
<protein>
    <submittedName>
        <fullName evidence="1">Uncharacterized protein</fullName>
    </submittedName>
</protein>
<keyword evidence="2" id="KW-1185">Reference proteome</keyword>
<proteinExistence type="predicted"/>
<accession>A0A0C2SCH4</accession>
<dbReference type="HOGENOM" id="CLU_1069475_0_0_1"/>
<dbReference type="Proteomes" id="UP000054549">
    <property type="component" value="Unassembled WGS sequence"/>
</dbReference>
<sequence>MRDVLRPLIQIQDEILKLPDSRVASNLLACDKCAVSNVIRPLLLHLAIHRCIDVAHNEVKEPVTKGNHTGVIPSFRPEAMQNPLGNDLDSSLSLLLTHLQETKLELSPTTTIINHTYSVLHFDCAEITLKVRSMSDAQVLVDLLVHLIDEKYILSQYKPDAMSKASQLVLNIFSRIPILPRSLFLNAKRIGSDMPDVKAGMYGTFGYEMTTRSGIHGTCEAALVWRVLDQNYICLEMNLLAHSLFIPINNQLRSDKWQQAFLDPITIIELVSLKSLSTDAFHIVCRCLR</sequence>
<gene>
    <name evidence="1" type="ORF">M378DRAFT_912024</name>
</gene>
<dbReference type="InParanoid" id="A0A0C2SCH4"/>
<evidence type="ECO:0000313" key="1">
    <source>
        <dbReference type="EMBL" id="KIL60625.1"/>
    </source>
</evidence>
<evidence type="ECO:0000313" key="2">
    <source>
        <dbReference type="Proteomes" id="UP000054549"/>
    </source>
</evidence>